<dbReference type="AlphaFoldDB" id="A0AAW1XW89"/>
<name>A0AAW1XW89_RUBAR</name>
<organism evidence="1 2">
    <name type="scientific">Rubus argutus</name>
    <name type="common">Southern blackberry</name>
    <dbReference type="NCBI Taxonomy" id="59490"/>
    <lineage>
        <taxon>Eukaryota</taxon>
        <taxon>Viridiplantae</taxon>
        <taxon>Streptophyta</taxon>
        <taxon>Embryophyta</taxon>
        <taxon>Tracheophyta</taxon>
        <taxon>Spermatophyta</taxon>
        <taxon>Magnoliopsida</taxon>
        <taxon>eudicotyledons</taxon>
        <taxon>Gunneridae</taxon>
        <taxon>Pentapetalae</taxon>
        <taxon>rosids</taxon>
        <taxon>fabids</taxon>
        <taxon>Rosales</taxon>
        <taxon>Rosaceae</taxon>
        <taxon>Rosoideae</taxon>
        <taxon>Rosoideae incertae sedis</taxon>
        <taxon>Rubus</taxon>
    </lineage>
</organism>
<dbReference type="Proteomes" id="UP001457282">
    <property type="component" value="Unassembled WGS sequence"/>
</dbReference>
<dbReference type="PANTHER" id="PTHR46250">
    <property type="entry name" value="MYB/SANT-LIKE DNA-BINDING DOMAIN PROTEIN-RELATED"/>
    <property type="match status" value="1"/>
</dbReference>
<proteinExistence type="predicted"/>
<gene>
    <name evidence="1" type="ORF">M0R45_016856</name>
</gene>
<keyword evidence="2" id="KW-1185">Reference proteome</keyword>
<evidence type="ECO:0000313" key="2">
    <source>
        <dbReference type="Proteomes" id="UP001457282"/>
    </source>
</evidence>
<dbReference type="EMBL" id="JBEDUW010000003">
    <property type="protein sequence ID" value="KAK9940185.1"/>
    <property type="molecule type" value="Genomic_DNA"/>
</dbReference>
<protein>
    <recommendedName>
        <fullName evidence="3">Myb/SANT-like domain-containing protein</fullName>
    </recommendedName>
</protein>
<dbReference type="PANTHER" id="PTHR46250:SF15">
    <property type="entry name" value="OS01G0523800 PROTEIN"/>
    <property type="match status" value="1"/>
</dbReference>
<accession>A0AAW1XW89</accession>
<evidence type="ECO:0008006" key="3">
    <source>
        <dbReference type="Google" id="ProtNLM"/>
    </source>
</evidence>
<reference evidence="1 2" key="1">
    <citation type="journal article" date="2023" name="G3 (Bethesda)">
        <title>A chromosome-length genome assembly and annotation of blackberry (Rubus argutus, cv. 'Hillquist').</title>
        <authorList>
            <person name="Bruna T."/>
            <person name="Aryal R."/>
            <person name="Dudchenko O."/>
            <person name="Sargent D.J."/>
            <person name="Mead D."/>
            <person name="Buti M."/>
            <person name="Cavallini A."/>
            <person name="Hytonen T."/>
            <person name="Andres J."/>
            <person name="Pham M."/>
            <person name="Weisz D."/>
            <person name="Mascagni F."/>
            <person name="Usai G."/>
            <person name="Natali L."/>
            <person name="Bassil N."/>
            <person name="Fernandez G.E."/>
            <person name="Lomsadze A."/>
            <person name="Armour M."/>
            <person name="Olukolu B."/>
            <person name="Poorten T."/>
            <person name="Britton C."/>
            <person name="Davik J."/>
            <person name="Ashrafi H."/>
            <person name="Aiden E.L."/>
            <person name="Borodovsky M."/>
            <person name="Worthington M."/>
        </authorList>
    </citation>
    <scope>NUCLEOTIDE SEQUENCE [LARGE SCALE GENOMIC DNA]</scope>
    <source>
        <strain evidence="1">PI 553951</strain>
    </source>
</reference>
<comment type="caution">
    <text evidence="1">The sequence shown here is derived from an EMBL/GenBank/DDBJ whole genome shotgun (WGS) entry which is preliminary data.</text>
</comment>
<sequence>MDFQSIDQQKGRGRNKHNWTSAEDEKLVEAIGRVMRFSGFSWNDEKKMIICEKELHDGWVKSHPAAKGMWMKPFPHFDNLGNVFGKDRANGKQAASATDFVDEIDQNNDGLDDVDEIMNIPAIPTPVVAEGSNEAPKNRKRKRTYAYVLGLTQMVGAMTKTVEAMDKLVGSLAESEPMRQVYDEVSKVEEWVEELLQ</sequence>
<evidence type="ECO:0000313" key="1">
    <source>
        <dbReference type="EMBL" id="KAK9940185.1"/>
    </source>
</evidence>